<evidence type="ECO:0000313" key="7">
    <source>
        <dbReference type="Proteomes" id="UP000002432"/>
    </source>
</evidence>
<dbReference type="GO" id="GO:0006355">
    <property type="term" value="P:regulation of DNA-templated transcription"/>
    <property type="evidence" value="ECO:0007669"/>
    <property type="project" value="InterPro"/>
</dbReference>
<reference evidence="6 7" key="1">
    <citation type="journal article" date="2009" name="Appl. Environ. Microbiol.">
        <title>Three genomes from the phylum Acidobacteria provide insight into the lifestyles of these microorganisms in soils.</title>
        <authorList>
            <person name="Ward N.L."/>
            <person name="Challacombe J.F."/>
            <person name="Janssen P.H."/>
            <person name="Henrissat B."/>
            <person name="Coutinho P.M."/>
            <person name="Wu M."/>
            <person name="Xie G."/>
            <person name="Haft D.H."/>
            <person name="Sait M."/>
            <person name="Badger J."/>
            <person name="Barabote R.D."/>
            <person name="Bradley B."/>
            <person name="Brettin T.S."/>
            <person name="Brinkac L.M."/>
            <person name="Bruce D."/>
            <person name="Creasy T."/>
            <person name="Daugherty S.C."/>
            <person name="Davidsen T.M."/>
            <person name="DeBoy R.T."/>
            <person name="Detter J.C."/>
            <person name="Dodson R.J."/>
            <person name="Durkin A.S."/>
            <person name="Ganapathy A."/>
            <person name="Gwinn-Giglio M."/>
            <person name="Han C.S."/>
            <person name="Khouri H."/>
            <person name="Kiss H."/>
            <person name="Kothari S.P."/>
            <person name="Madupu R."/>
            <person name="Nelson K.E."/>
            <person name="Nelson W.C."/>
            <person name="Paulsen I."/>
            <person name="Penn K."/>
            <person name="Ren Q."/>
            <person name="Rosovitz M.J."/>
            <person name="Selengut J.D."/>
            <person name="Shrivastava S."/>
            <person name="Sullivan S.A."/>
            <person name="Tapia R."/>
            <person name="Thompson L.S."/>
            <person name="Watkins K.L."/>
            <person name="Yang Q."/>
            <person name="Yu C."/>
            <person name="Zafar N."/>
            <person name="Zhou L."/>
            <person name="Kuske C.R."/>
        </authorList>
    </citation>
    <scope>NUCLEOTIDE SEQUENCE [LARGE SCALE GENOMIC DNA]</scope>
    <source>
        <strain evidence="6 7">Ellin345</strain>
    </source>
</reference>
<dbReference type="RefSeq" id="WP_011524302.1">
    <property type="nucleotide sequence ID" value="NC_008009.1"/>
</dbReference>
<dbReference type="PROSITE" id="PS50110">
    <property type="entry name" value="RESPONSE_REGULATORY"/>
    <property type="match status" value="1"/>
</dbReference>
<dbReference type="InterPro" id="IPR058245">
    <property type="entry name" value="NreC/VraR/RcsB-like_REC"/>
</dbReference>
<protein>
    <submittedName>
        <fullName evidence="6">Two component transcriptional regulator, LuxR family</fullName>
    </submittedName>
</protein>
<feature type="modified residue" description="4-aspartylphosphate" evidence="3">
    <location>
        <position position="65"/>
    </location>
</feature>
<organism evidence="6 7">
    <name type="scientific">Koribacter versatilis (strain Ellin345)</name>
    <dbReference type="NCBI Taxonomy" id="204669"/>
    <lineage>
        <taxon>Bacteria</taxon>
        <taxon>Pseudomonadati</taxon>
        <taxon>Acidobacteriota</taxon>
        <taxon>Terriglobia</taxon>
        <taxon>Terriglobales</taxon>
        <taxon>Candidatus Korobacteraceae</taxon>
        <taxon>Candidatus Korobacter</taxon>
    </lineage>
</organism>
<feature type="domain" description="Response regulatory" evidence="5">
    <location>
        <begin position="14"/>
        <end position="130"/>
    </location>
</feature>
<dbReference type="HOGENOM" id="CLU_000445_90_8_0"/>
<evidence type="ECO:0000259" key="4">
    <source>
        <dbReference type="PROSITE" id="PS50043"/>
    </source>
</evidence>
<name>Q1IKU7_KORVE</name>
<dbReference type="Proteomes" id="UP000002432">
    <property type="component" value="Chromosome"/>
</dbReference>
<dbReference type="InterPro" id="IPR011006">
    <property type="entry name" value="CheY-like_superfamily"/>
</dbReference>
<dbReference type="GO" id="GO:0000160">
    <property type="term" value="P:phosphorelay signal transduction system"/>
    <property type="evidence" value="ECO:0007669"/>
    <property type="project" value="InterPro"/>
</dbReference>
<dbReference type="SUPFAM" id="SSF46894">
    <property type="entry name" value="C-terminal effector domain of the bipartite response regulators"/>
    <property type="match status" value="1"/>
</dbReference>
<dbReference type="AlphaFoldDB" id="Q1IKU7"/>
<evidence type="ECO:0000313" key="6">
    <source>
        <dbReference type="EMBL" id="ABF42503.1"/>
    </source>
</evidence>
<dbReference type="KEGG" id="aba:Acid345_3502"/>
<feature type="domain" description="HTH luxR-type" evidence="4">
    <location>
        <begin position="158"/>
        <end position="223"/>
    </location>
</feature>
<evidence type="ECO:0000256" key="3">
    <source>
        <dbReference type="PROSITE-ProRule" id="PRU00169"/>
    </source>
</evidence>
<dbReference type="SUPFAM" id="SSF52172">
    <property type="entry name" value="CheY-like"/>
    <property type="match status" value="1"/>
</dbReference>
<dbReference type="PANTHER" id="PTHR43214">
    <property type="entry name" value="TWO-COMPONENT RESPONSE REGULATOR"/>
    <property type="match status" value="1"/>
</dbReference>
<dbReference type="EnsemblBacteria" id="ABF42503">
    <property type="protein sequence ID" value="ABF42503"/>
    <property type="gene ID" value="Acid345_3502"/>
</dbReference>
<evidence type="ECO:0000256" key="1">
    <source>
        <dbReference type="ARBA" id="ARBA00022553"/>
    </source>
</evidence>
<dbReference type="Pfam" id="PF00196">
    <property type="entry name" value="GerE"/>
    <property type="match status" value="1"/>
</dbReference>
<dbReference type="InterPro" id="IPR000792">
    <property type="entry name" value="Tscrpt_reg_LuxR_C"/>
</dbReference>
<dbReference type="CDD" id="cd17535">
    <property type="entry name" value="REC_NarL-like"/>
    <property type="match status" value="1"/>
</dbReference>
<dbReference type="STRING" id="204669.Acid345_3502"/>
<proteinExistence type="predicted"/>
<dbReference type="Pfam" id="PF00072">
    <property type="entry name" value="Response_reg"/>
    <property type="match status" value="1"/>
</dbReference>
<evidence type="ECO:0000256" key="2">
    <source>
        <dbReference type="ARBA" id="ARBA00023125"/>
    </source>
</evidence>
<keyword evidence="1 3" id="KW-0597">Phosphoprotein</keyword>
<accession>Q1IKU7</accession>
<dbReference type="SMART" id="SM00421">
    <property type="entry name" value="HTH_LUXR"/>
    <property type="match status" value="1"/>
</dbReference>
<dbReference type="InterPro" id="IPR039420">
    <property type="entry name" value="WalR-like"/>
</dbReference>
<keyword evidence="7" id="KW-1185">Reference proteome</keyword>
<sequence>MAQAKATNARGIARILIADDDPIVRDILRNVLSARTEFSVVGEAKNGDESVRLVRELKPDLLLLDLLMPNLPGLDALKEMTTTDSLVRTIVLTASITKQQVLQALQLGARGVVRKDALNELVAAIRAVLDGQYWLDGKIVPNVVQLLNELAASSRTEAPRNDFGLTPRELEIVALVTEGCGNREIATRLTISEETVKRHLTHIFDKVGMSTRLELALFALDHNLARRA</sequence>
<dbReference type="PROSITE" id="PS00622">
    <property type="entry name" value="HTH_LUXR_1"/>
    <property type="match status" value="1"/>
</dbReference>
<dbReference type="CDD" id="cd06170">
    <property type="entry name" value="LuxR_C_like"/>
    <property type="match status" value="1"/>
</dbReference>
<dbReference type="EMBL" id="CP000360">
    <property type="protein sequence ID" value="ABF42503.1"/>
    <property type="molecule type" value="Genomic_DNA"/>
</dbReference>
<dbReference type="eggNOG" id="COG2197">
    <property type="taxonomic scope" value="Bacteria"/>
</dbReference>
<dbReference type="PROSITE" id="PS50043">
    <property type="entry name" value="HTH_LUXR_2"/>
    <property type="match status" value="1"/>
</dbReference>
<dbReference type="PRINTS" id="PR00038">
    <property type="entry name" value="HTHLUXR"/>
</dbReference>
<dbReference type="SMART" id="SM00448">
    <property type="entry name" value="REC"/>
    <property type="match status" value="1"/>
</dbReference>
<dbReference type="Gene3D" id="3.40.50.2300">
    <property type="match status" value="1"/>
</dbReference>
<dbReference type="InterPro" id="IPR001789">
    <property type="entry name" value="Sig_transdc_resp-reg_receiver"/>
</dbReference>
<dbReference type="GO" id="GO:0003677">
    <property type="term" value="F:DNA binding"/>
    <property type="evidence" value="ECO:0007669"/>
    <property type="project" value="UniProtKB-KW"/>
</dbReference>
<evidence type="ECO:0000259" key="5">
    <source>
        <dbReference type="PROSITE" id="PS50110"/>
    </source>
</evidence>
<dbReference type="InterPro" id="IPR016032">
    <property type="entry name" value="Sig_transdc_resp-reg_C-effctor"/>
</dbReference>
<keyword evidence="2" id="KW-0238">DNA-binding</keyword>
<gene>
    <name evidence="6" type="ordered locus">Acid345_3502</name>
</gene>